<keyword evidence="3" id="KW-1185">Reference proteome</keyword>
<feature type="signal peptide" evidence="1">
    <location>
        <begin position="1"/>
        <end position="16"/>
    </location>
</feature>
<accession>A0A9P9WUP6</accession>
<evidence type="ECO:0000256" key="1">
    <source>
        <dbReference type="SAM" id="SignalP"/>
    </source>
</evidence>
<organism evidence="2 3">
    <name type="scientific">Neoarthrinium moseri</name>
    <dbReference type="NCBI Taxonomy" id="1658444"/>
    <lineage>
        <taxon>Eukaryota</taxon>
        <taxon>Fungi</taxon>
        <taxon>Dikarya</taxon>
        <taxon>Ascomycota</taxon>
        <taxon>Pezizomycotina</taxon>
        <taxon>Sordariomycetes</taxon>
        <taxon>Xylariomycetidae</taxon>
        <taxon>Amphisphaeriales</taxon>
        <taxon>Apiosporaceae</taxon>
        <taxon>Neoarthrinium</taxon>
    </lineage>
</organism>
<evidence type="ECO:0000313" key="3">
    <source>
        <dbReference type="Proteomes" id="UP000829685"/>
    </source>
</evidence>
<dbReference type="EMBL" id="JAFIMR010000004">
    <property type="protein sequence ID" value="KAI1879362.1"/>
    <property type="molecule type" value="Genomic_DNA"/>
</dbReference>
<dbReference type="AlphaFoldDB" id="A0A9P9WUP6"/>
<feature type="chain" id="PRO_5040303066" description="Secreted protein" evidence="1">
    <location>
        <begin position="17"/>
        <end position="146"/>
    </location>
</feature>
<protein>
    <recommendedName>
        <fullName evidence="4">Secreted protein</fullName>
    </recommendedName>
</protein>
<proteinExistence type="predicted"/>
<evidence type="ECO:0008006" key="4">
    <source>
        <dbReference type="Google" id="ProtNLM"/>
    </source>
</evidence>
<sequence>MLYPQILLGLAATASAIDAYFHLGGDCDGPATLCKDLNPGVCCTSSGSNTVGYRGIPTDWRLSMTAYFGGGCSIVAYTNPAVNTNYVCIRPFSGDPPFTGTRYFFDSKKRAEDEPCTSTQKPDELILADGTRYNIAGLEDNVLNQL</sequence>
<evidence type="ECO:0000313" key="2">
    <source>
        <dbReference type="EMBL" id="KAI1879362.1"/>
    </source>
</evidence>
<dbReference type="OrthoDB" id="5383526at2759"/>
<gene>
    <name evidence="2" type="ORF">JX265_002316</name>
</gene>
<keyword evidence="1" id="KW-0732">Signal</keyword>
<name>A0A9P9WUP6_9PEZI</name>
<comment type="caution">
    <text evidence="2">The sequence shown here is derived from an EMBL/GenBank/DDBJ whole genome shotgun (WGS) entry which is preliminary data.</text>
</comment>
<reference evidence="2" key="1">
    <citation type="submission" date="2021-03" db="EMBL/GenBank/DDBJ databases">
        <title>Revisited historic fungal species revealed as producer of novel bioactive compounds through whole genome sequencing and comparative genomics.</title>
        <authorList>
            <person name="Vignolle G.A."/>
            <person name="Hochenegger N."/>
            <person name="Mach R.L."/>
            <person name="Mach-Aigner A.R."/>
            <person name="Javad Rahimi M."/>
            <person name="Salim K.A."/>
            <person name="Chan C.M."/>
            <person name="Lim L.B.L."/>
            <person name="Cai F."/>
            <person name="Druzhinina I.S."/>
            <person name="U'Ren J.M."/>
            <person name="Derntl C."/>
        </authorList>
    </citation>
    <scope>NUCLEOTIDE SEQUENCE</scope>
    <source>
        <strain evidence="2">TUCIM 5799</strain>
    </source>
</reference>
<dbReference type="Proteomes" id="UP000829685">
    <property type="component" value="Unassembled WGS sequence"/>
</dbReference>